<name>A0AAQ3T3C3_PASNO</name>
<protein>
    <submittedName>
        <fullName evidence="2">Uncharacterized protein</fullName>
    </submittedName>
</protein>
<organism evidence="2 3">
    <name type="scientific">Paspalum notatum var. saurae</name>
    <dbReference type="NCBI Taxonomy" id="547442"/>
    <lineage>
        <taxon>Eukaryota</taxon>
        <taxon>Viridiplantae</taxon>
        <taxon>Streptophyta</taxon>
        <taxon>Embryophyta</taxon>
        <taxon>Tracheophyta</taxon>
        <taxon>Spermatophyta</taxon>
        <taxon>Magnoliopsida</taxon>
        <taxon>Liliopsida</taxon>
        <taxon>Poales</taxon>
        <taxon>Poaceae</taxon>
        <taxon>PACMAD clade</taxon>
        <taxon>Panicoideae</taxon>
        <taxon>Andropogonodae</taxon>
        <taxon>Paspaleae</taxon>
        <taxon>Paspalinae</taxon>
        <taxon>Paspalum</taxon>
    </lineage>
</organism>
<feature type="compositionally biased region" description="Basic and acidic residues" evidence="1">
    <location>
        <begin position="12"/>
        <end position="25"/>
    </location>
</feature>
<evidence type="ECO:0000256" key="1">
    <source>
        <dbReference type="SAM" id="MobiDB-lite"/>
    </source>
</evidence>
<feature type="region of interest" description="Disordered" evidence="1">
    <location>
        <begin position="12"/>
        <end position="98"/>
    </location>
</feature>
<dbReference type="EMBL" id="CP144747">
    <property type="protein sequence ID" value="WVZ64479.1"/>
    <property type="molecule type" value="Genomic_DNA"/>
</dbReference>
<reference evidence="2 3" key="1">
    <citation type="submission" date="2024-02" db="EMBL/GenBank/DDBJ databases">
        <title>High-quality chromosome-scale genome assembly of Pensacola bahiagrass (Paspalum notatum Flugge var. saurae).</title>
        <authorList>
            <person name="Vega J.M."/>
            <person name="Podio M."/>
            <person name="Orjuela J."/>
            <person name="Siena L.A."/>
            <person name="Pessino S.C."/>
            <person name="Combes M.C."/>
            <person name="Mariac C."/>
            <person name="Albertini E."/>
            <person name="Pupilli F."/>
            <person name="Ortiz J.P.A."/>
            <person name="Leblanc O."/>
        </authorList>
    </citation>
    <scope>NUCLEOTIDE SEQUENCE [LARGE SCALE GENOMIC DNA]</scope>
    <source>
        <strain evidence="2">R1</strain>
        <tissue evidence="2">Leaf</tissue>
    </source>
</reference>
<dbReference type="Proteomes" id="UP001341281">
    <property type="component" value="Chromosome 03"/>
</dbReference>
<keyword evidence="3" id="KW-1185">Reference proteome</keyword>
<gene>
    <name evidence="2" type="ORF">U9M48_013986</name>
</gene>
<sequence length="98" mass="10717">MIFHAVAAKLEDAREQKVSRTEKFHNGVNKWSSSSPRSRGVRKKQSISQDDLSDDDAGGRDACPRGNSVQPLHLTADVGDDGSGDFGKRRPSTPSHRD</sequence>
<accession>A0AAQ3T3C3</accession>
<evidence type="ECO:0000313" key="3">
    <source>
        <dbReference type="Proteomes" id="UP001341281"/>
    </source>
</evidence>
<evidence type="ECO:0000313" key="2">
    <source>
        <dbReference type="EMBL" id="WVZ64479.1"/>
    </source>
</evidence>
<dbReference type="AlphaFoldDB" id="A0AAQ3T3C3"/>
<proteinExistence type="predicted"/>